<dbReference type="Proteomes" id="UP000321598">
    <property type="component" value="Unassembled WGS sequence"/>
</dbReference>
<keyword evidence="3" id="KW-0805">Transcription regulation</keyword>
<accession>A0A380CC30</accession>
<comment type="similarity">
    <text evidence="1">Belongs to the sigma-70 factor family.</text>
</comment>
<evidence type="ECO:0000259" key="7">
    <source>
        <dbReference type="Pfam" id="PF04542"/>
    </source>
</evidence>
<gene>
    <name evidence="9" type="primary">sigS</name>
    <name evidence="9" type="ORF">NCTC12413_01144</name>
    <name evidence="8" type="ORF">SAR03_17780</name>
</gene>
<dbReference type="GO" id="GO:0006352">
    <property type="term" value="P:DNA-templated transcription initiation"/>
    <property type="evidence" value="ECO:0007669"/>
    <property type="project" value="InterPro"/>
</dbReference>
<dbReference type="Proteomes" id="UP000254956">
    <property type="component" value="Unassembled WGS sequence"/>
</dbReference>
<dbReference type="SUPFAM" id="SSF88946">
    <property type="entry name" value="Sigma2 domain of RNA polymerase sigma factors"/>
    <property type="match status" value="1"/>
</dbReference>
<feature type="domain" description="HTH luxR-type" evidence="6">
    <location>
        <begin position="107"/>
        <end position="149"/>
    </location>
</feature>
<dbReference type="Gene3D" id="1.10.10.10">
    <property type="entry name" value="Winged helix-like DNA-binding domain superfamily/Winged helix DNA-binding domain"/>
    <property type="match status" value="1"/>
</dbReference>
<keyword evidence="4" id="KW-0804">Transcription</keyword>
<dbReference type="NCBIfam" id="TIGR02937">
    <property type="entry name" value="sigma70-ECF"/>
    <property type="match status" value="1"/>
</dbReference>
<keyword evidence="9" id="KW-0238">DNA-binding</keyword>
<dbReference type="GO" id="GO:0003700">
    <property type="term" value="F:DNA-binding transcription factor activity"/>
    <property type="evidence" value="ECO:0007669"/>
    <property type="project" value="InterPro"/>
</dbReference>
<dbReference type="GO" id="GO:0003677">
    <property type="term" value="F:DNA binding"/>
    <property type="evidence" value="ECO:0007669"/>
    <property type="project" value="UniProtKB-KW"/>
</dbReference>
<dbReference type="EMBL" id="BKAV01000020">
    <property type="protein sequence ID" value="GEQ00741.1"/>
    <property type="molecule type" value="Genomic_DNA"/>
</dbReference>
<evidence type="ECO:0000256" key="2">
    <source>
        <dbReference type="ARBA" id="ARBA00021245"/>
    </source>
</evidence>
<evidence type="ECO:0000256" key="4">
    <source>
        <dbReference type="ARBA" id="ARBA00023163"/>
    </source>
</evidence>
<evidence type="ECO:0000256" key="3">
    <source>
        <dbReference type="ARBA" id="ARBA00023015"/>
    </source>
</evidence>
<dbReference type="SUPFAM" id="SSF46894">
    <property type="entry name" value="C-terminal effector domain of the bipartite response regulators"/>
    <property type="match status" value="1"/>
</dbReference>
<name>A0A380CC30_9STAP</name>
<evidence type="ECO:0000313" key="9">
    <source>
        <dbReference type="EMBL" id="SUJ17316.1"/>
    </source>
</evidence>
<dbReference type="EMBL" id="UGZE01000001">
    <property type="protein sequence ID" value="SUJ17316.1"/>
    <property type="molecule type" value="Genomic_DNA"/>
</dbReference>
<comment type="function">
    <text evidence="5">Sigma factors are initiation factors that promote the attachment of RNA polymerase to specific initiation sites and are then released. Sigma-S contributes to the protection against external stress, thus playing a role in cellular fitness and survival.</text>
</comment>
<evidence type="ECO:0000256" key="5">
    <source>
        <dbReference type="ARBA" id="ARBA00024701"/>
    </source>
</evidence>
<evidence type="ECO:0000313" key="11">
    <source>
        <dbReference type="Proteomes" id="UP000321598"/>
    </source>
</evidence>
<keyword evidence="11" id="KW-1185">Reference proteome</keyword>
<dbReference type="InterPro" id="IPR013325">
    <property type="entry name" value="RNA_pol_sigma_r2"/>
</dbReference>
<reference evidence="9 10" key="1">
    <citation type="submission" date="2018-06" db="EMBL/GenBank/DDBJ databases">
        <authorList>
            <consortium name="Pathogen Informatics"/>
            <person name="Doyle S."/>
        </authorList>
    </citation>
    <scope>NUCLEOTIDE SEQUENCE [LARGE SCALE GENOMIC DNA]</scope>
    <source>
        <strain evidence="9 10">NCTC12413</strain>
    </source>
</reference>
<evidence type="ECO:0000259" key="6">
    <source>
        <dbReference type="Pfam" id="PF00196"/>
    </source>
</evidence>
<dbReference type="AlphaFoldDB" id="A0A380CC30"/>
<proteinExistence type="inferred from homology"/>
<dbReference type="OrthoDB" id="9783788at2"/>
<dbReference type="RefSeq" id="WP_021459819.1">
    <property type="nucleotide sequence ID" value="NZ_BKAV01000020.1"/>
</dbReference>
<dbReference type="InterPro" id="IPR000792">
    <property type="entry name" value="Tscrpt_reg_LuxR_C"/>
</dbReference>
<evidence type="ECO:0000256" key="1">
    <source>
        <dbReference type="ARBA" id="ARBA00007788"/>
    </source>
</evidence>
<protein>
    <recommendedName>
        <fullName evidence="2">RNA polymerase sigma factor SigS</fullName>
    </recommendedName>
</protein>
<dbReference type="InterPro" id="IPR007627">
    <property type="entry name" value="RNA_pol_sigma70_r2"/>
</dbReference>
<dbReference type="Pfam" id="PF04542">
    <property type="entry name" value="Sigma70_r2"/>
    <property type="match status" value="1"/>
</dbReference>
<dbReference type="InterPro" id="IPR016032">
    <property type="entry name" value="Sig_transdc_resp-reg_C-effctor"/>
</dbReference>
<dbReference type="InterPro" id="IPR014284">
    <property type="entry name" value="RNA_pol_sigma-70_dom"/>
</dbReference>
<evidence type="ECO:0000313" key="8">
    <source>
        <dbReference type="EMBL" id="GEQ00741.1"/>
    </source>
</evidence>
<feature type="domain" description="RNA polymerase sigma-70 region 2" evidence="7">
    <location>
        <begin position="11"/>
        <end position="72"/>
    </location>
</feature>
<sequence length="156" mass="19050">MTISIELQKQQQLIHKLLKRYKITYNYDEYFQILFIHLWQLLVNYNPQHSNSLESYLYIRLRFHLIDQFRSKHLKYHFVDINLCHLEAPNNFSSIEASILYTQFSNQLSHKEQQWFLLSLQGYKQYEIANIMQLSLSTIKNYKKAVQVKYSNYFKI</sequence>
<evidence type="ECO:0000313" key="10">
    <source>
        <dbReference type="Proteomes" id="UP000254956"/>
    </source>
</evidence>
<dbReference type="Pfam" id="PF00196">
    <property type="entry name" value="GerE"/>
    <property type="match status" value="1"/>
</dbReference>
<dbReference type="InterPro" id="IPR036388">
    <property type="entry name" value="WH-like_DNA-bd_sf"/>
</dbReference>
<organism evidence="9 10">
    <name type="scientific">Staphylococcus arlettae</name>
    <dbReference type="NCBI Taxonomy" id="29378"/>
    <lineage>
        <taxon>Bacteria</taxon>
        <taxon>Bacillati</taxon>
        <taxon>Bacillota</taxon>
        <taxon>Bacilli</taxon>
        <taxon>Bacillales</taxon>
        <taxon>Staphylococcaceae</taxon>
        <taxon>Staphylococcus</taxon>
    </lineage>
</organism>
<reference evidence="8 11" key="2">
    <citation type="submission" date="2019-07" db="EMBL/GenBank/DDBJ databases">
        <title>Whole genome shotgun sequence of Staphylococcus arlettae NBRC 109765.</title>
        <authorList>
            <person name="Hosoyama A."/>
            <person name="Uohara A."/>
            <person name="Ohji S."/>
            <person name="Ichikawa N."/>
        </authorList>
    </citation>
    <scope>NUCLEOTIDE SEQUENCE [LARGE SCALE GENOMIC DNA]</scope>
    <source>
        <strain evidence="8 11">NBRC 109765</strain>
    </source>
</reference>